<dbReference type="InterPro" id="IPR004435">
    <property type="entry name" value="MobB_dom"/>
</dbReference>
<dbReference type="Gene3D" id="3.40.50.300">
    <property type="entry name" value="P-loop containing nucleotide triphosphate hydrolases"/>
    <property type="match status" value="1"/>
</dbReference>
<dbReference type="RefSeq" id="WP_269315928.1">
    <property type="nucleotide sequence ID" value="NZ_CP098251.1"/>
</dbReference>
<sequence>MEHYRPRYPLVGVCGWSGSGKTTLLEKILPLLSLMGLRVNVIKSSHHDVELEPPRKDSARLRQAGAAEVMLTSPYRYMLAHELRNESEPTLNELVCRMKPADLTLVEGFSKVAIPRIEIFRPALGKKPMYPGDDYIEAVASDREKPDNLPRSVTWLDLNKENQVVDWLLNRHTT</sequence>
<proteinExistence type="predicted"/>
<reference evidence="2" key="1">
    <citation type="journal article" date="2022" name="Front. Microbiol.">
        <title>New perspectives on an old grouping: The genomic and phenotypic variability of Oxalobacter formigenes and the implications for calcium oxalate stone prevention.</title>
        <authorList>
            <person name="Chmiel J.A."/>
            <person name="Carr C."/>
            <person name="Stuivenberg G.A."/>
            <person name="Venema R."/>
            <person name="Chanyi R.M."/>
            <person name="Al K.F."/>
            <person name="Giguere D."/>
            <person name="Say H."/>
            <person name="Akouris P.P."/>
            <person name="Dominguez Romero S.A."/>
            <person name="Kwong A."/>
            <person name="Tai V."/>
            <person name="Koval S.F."/>
            <person name="Razvi H."/>
            <person name="Bjazevic J."/>
            <person name="Burton J.P."/>
        </authorList>
    </citation>
    <scope>NUCLEOTIDE SEQUENCE</scope>
    <source>
        <strain evidence="2">OxK</strain>
    </source>
</reference>
<dbReference type="SUPFAM" id="SSF52540">
    <property type="entry name" value="P-loop containing nucleoside triphosphate hydrolases"/>
    <property type="match status" value="1"/>
</dbReference>
<dbReference type="Pfam" id="PF03205">
    <property type="entry name" value="MobB"/>
    <property type="match status" value="1"/>
</dbReference>
<dbReference type="PANTHER" id="PTHR40072:SF1">
    <property type="entry name" value="MOLYBDOPTERIN-GUANINE DINUCLEOTIDE BIOSYNTHESIS ADAPTER PROTEIN"/>
    <property type="match status" value="1"/>
</dbReference>
<accession>A0A9E9LDR9</accession>
<dbReference type="EMBL" id="CP098251">
    <property type="protein sequence ID" value="WAV91150.1"/>
    <property type="molecule type" value="Genomic_DNA"/>
</dbReference>
<dbReference type="GO" id="GO:0005525">
    <property type="term" value="F:GTP binding"/>
    <property type="evidence" value="ECO:0007669"/>
    <property type="project" value="InterPro"/>
</dbReference>
<evidence type="ECO:0000259" key="1">
    <source>
        <dbReference type="Pfam" id="PF03205"/>
    </source>
</evidence>
<gene>
    <name evidence="2" type="primary">mobB</name>
    <name evidence="2" type="ORF">NB646_10190</name>
</gene>
<evidence type="ECO:0000313" key="2">
    <source>
        <dbReference type="EMBL" id="WAV91150.1"/>
    </source>
</evidence>
<dbReference type="GO" id="GO:0006777">
    <property type="term" value="P:Mo-molybdopterin cofactor biosynthetic process"/>
    <property type="evidence" value="ECO:0007669"/>
    <property type="project" value="InterPro"/>
</dbReference>
<dbReference type="AlphaFoldDB" id="A0A9E9LDR9"/>
<dbReference type="PANTHER" id="PTHR40072">
    <property type="entry name" value="MOLYBDOPTERIN-GUANINE DINUCLEOTIDE BIOSYNTHESIS ADAPTER PROTEIN-RELATED"/>
    <property type="match status" value="1"/>
</dbReference>
<protein>
    <submittedName>
        <fullName evidence="2">Molybdopterin-guanine dinucleotide biosynthesis protein B</fullName>
    </submittedName>
</protein>
<dbReference type="NCBIfam" id="TIGR00176">
    <property type="entry name" value="mobB"/>
    <property type="match status" value="1"/>
</dbReference>
<dbReference type="CDD" id="cd03116">
    <property type="entry name" value="MobB"/>
    <property type="match status" value="1"/>
</dbReference>
<feature type="domain" description="Molybdopterin-guanine dinucleotide biosynthesis protein B (MobB)" evidence="1">
    <location>
        <begin position="11"/>
        <end position="142"/>
    </location>
</feature>
<dbReference type="Proteomes" id="UP001164819">
    <property type="component" value="Chromosome"/>
</dbReference>
<dbReference type="InterPro" id="IPR027417">
    <property type="entry name" value="P-loop_NTPase"/>
</dbReference>
<dbReference type="InterPro" id="IPR052539">
    <property type="entry name" value="MGD_biosynthesis_adapter"/>
</dbReference>
<organism evidence="2">
    <name type="scientific">Oxalobacter aliiformigenes</name>
    <dbReference type="NCBI Taxonomy" id="2946593"/>
    <lineage>
        <taxon>Bacteria</taxon>
        <taxon>Pseudomonadati</taxon>
        <taxon>Pseudomonadota</taxon>
        <taxon>Betaproteobacteria</taxon>
        <taxon>Burkholderiales</taxon>
        <taxon>Oxalobacteraceae</taxon>
        <taxon>Oxalobacter</taxon>
    </lineage>
</organism>
<name>A0A9E9LDR9_9BURK</name>